<dbReference type="PANTHER" id="PTHR39596">
    <property type="match status" value="1"/>
</dbReference>
<dbReference type="OrthoDB" id="2426273at2759"/>
<accession>A0A5M8PEL3</accession>
<dbReference type="PANTHER" id="PTHR39596:SF4">
    <property type="entry name" value="HET DOMAIN PROTEIN (AFU_ORTHOLOGUE AFUA_3G03140)-RELATED"/>
    <property type="match status" value="1"/>
</dbReference>
<protein>
    <recommendedName>
        <fullName evidence="3">Heterokaryon incompatibility domain-containing protein</fullName>
    </recommendedName>
</protein>
<dbReference type="AlphaFoldDB" id="A0A5M8PEL3"/>
<evidence type="ECO:0000313" key="2">
    <source>
        <dbReference type="Proteomes" id="UP000324767"/>
    </source>
</evidence>
<sequence length="852" mass="95826">MPQFTGPQPLYPLEVVRSCMADLANLSLRSPLSALDDDHEKRWQLQEFCTPMLLAVQQPSDHLEKLDAHLSTLLPYAFKRHPGIASMSAYKPEDSNTCRAQAMLSRLPRVPQPLFGLPLYNSLLLRNRDTLWDGIKGGTWASKYVLPDARPSLRLQQADDPNAMMQLVYNMQDLAWNNLYVTTFVDTNTVVLITLIAFLGSKADLGIAKDFLNYINTLAELIDVYDSLVNAAAFGITEPFSDPCPSVQELKAALFPEVYDEHEQGRAILKVFLWAVWQRSMMLYFYYIVGIQLDHGYSSTWNALLAVRGLKRLEDLDSEDYKRSSTDYLCSWAFELLRTSRSSLGLDFRTMLHRFDAHFGERTGRCINGSDSTCNGDQPESCHRFTGSETKAQSAHATTCDRNCRKIIWSESSYKQNASPRAVVAKHDQDFLHYCKAGSQTLAISHVWSHGQGGRPEEGVNECLHKRYCTLAGSLNCQSYWIDSTCIPSDGPLRKEAIATINEVFTNSKVTLVSDADLQSLDLTSPSIEAMETLLSILLVCDWNVRAWTMLEATRGSRAIHVQCKDDRTISLTELLREVHKKGAIDLAVLVGSAQHLLPSSDPGRAKTVEEASYMLSQRHASRLEDEVMIWSLLNNGPGDKEILKLWESQSKVNTAFLISSAPRITTVRGYSWAPLIPYIRPQLRSANLDASQKQNYTVRYPSYDGQGSFIGRIEAEPAGLASKWLVWDMDTETLSTYRAESCCRSIYPEPLAMNPHIDPEMPIYEQPDTATVCDLIAESLENGRRVRVLRPLAEDGVTPYEGGSHRGERFGLMAAICVSVDAGDTWEWRGVYQWLEDTSHPGWRVDEMLLI</sequence>
<evidence type="ECO:0008006" key="3">
    <source>
        <dbReference type="Google" id="ProtNLM"/>
    </source>
</evidence>
<dbReference type="Proteomes" id="UP000324767">
    <property type="component" value="Unassembled WGS sequence"/>
</dbReference>
<evidence type="ECO:0000313" key="1">
    <source>
        <dbReference type="EMBL" id="KAA6407416.1"/>
    </source>
</evidence>
<comment type="caution">
    <text evidence="1">The sequence shown here is derived from an EMBL/GenBank/DDBJ whole genome shotgun (WGS) entry which is preliminary data.</text>
</comment>
<reference evidence="1 2" key="1">
    <citation type="submission" date="2019-09" db="EMBL/GenBank/DDBJ databases">
        <title>The hologenome of the rock-dwelling lichen Lasallia pustulata.</title>
        <authorList>
            <person name="Greshake Tzovaras B."/>
            <person name="Segers F."/>
            <person name="Bicker A."/>
            <person name="Dal Grande F."/>
            <person name="Otte J."/>
            <person name="Hankeln T."/>
            <person name="Schmitt I."/>
            <person name="Ebersberger I."/>
        </authorList>
    </citation>
    <scope>NUCLEOTIDE SEQUENCE [LARGE SCALE GENOMIC DNA]</scope>
    <source>
        <strain evidence="1">A1-1</strain>
    </source>
</reference>
<proteinExistence type="predicted"/>
<organism evidence="1 2">
    <name type="scientific">Lasallia pustulata</name>
    <dbReference type="NCBI Taxonomy" id="136370"/>
    <lineage>
        <taxon>Eukaryota</taxon>
        <taxon>Fungi</taxon>
        <taxon>Dikarya</taxon>
        <taxon>Ascomycota</taxon>
        <taxon>Pezizomycotina</taxon>
        <taxon>Lecanoromycetes</taxon>
        <taxon>OSLEUM clade</taxon>
        <taxon>Umbilicariomycetidae</taxon>
        <taxon>Umbilicariales</taxon>
        <taxon>Umbilicariaceae</taxon>
        <taxon>Lasallia</taxon>
    </lineage>
</organism>
<dbReference type="EMBL" id="VXIT01000017">
    <property type="protein sequence ID" value="KAA6407416.1"/>
    <property type="molecule type" value="Genomic_DNA"/>
</dbReference>
<name>A0A5M8PEL3_9LECA</name>
<gene>
    <name evidence="1" type="ORF">FRX48_08659</name>
</gene>